<organism evidence="2">
    <name type="scientific">Burkholderia pseudomallei 1710a</name>
    <dbReference type="NCBI Taxonomy" id="320371"/>
    <lineage>
        <taxon>Bacteria</taxon>
        <taxon>Pseudomonadati</taxon>
        <taxon>Pseudomonadota</taxon>
        <taxon>Betaproteobacteria</taxon>
        <taxon>Burkholderiales</taxon>
        <taxon>Burkholderiaceae</taxon>
        <taxon>Burkholderia</taxon>
        <taxon>pseudomallei group</taxon>
    </lineage>
</organism>
<dbReference type="EMBL" id="CM000832">
    <property type="protein sequence ID" value="EET09240.1"/>
    <property type="molecule type" value="Genomic_DNA"/>
</dbReference>
<accession>A0A0E1W7M7</accession>
<name>A0A0E1W7M7_BURPE</name>
<reference evidence="2" key="1">
    <citation type="submission" date="2009-05" db="EMBL/GenBank/DDBJ databases">
        <authorList>
            <person name="Harkins D.M."/>
            <person name="DeShazer D."/>
            <person name="Woods D.E."/>
            <person name="Brinkac L.M."/>
            <person name="Brown K.A."/>
            <person name="Hung G.C."/>
            <person name="Tuanyok A."/>
            <person name="Zhang B."/>
            <person name="Nierman W.C."/>
        </authorList>
    </citation>
    <scope>NUCLEOTIDE SEQUENCE [LARGE SCALE GENOMIC DNA]</scope>
    <source>
        <strain evidence="2">1710a</strain>
    </source>
</reference>
<feature type="compositionally biased region" description="Basic and acidic residues" evidence="1">
    <location>
        <begin position="41"/>
        <end position="50"/>
    </location>
</feature>
<gene>
    <name evidence="2" type="ORF">BURPS1710A_2994</name>
</gene>
<feature type="region of interest" description="Disordered" evidence="1">
    <location>
        <begin position="26"/>
        <end position="50"/>
    </location>
</feature>
<dbReference type="HOGENOM" id="CLU_3115476_0_0_4"/>
<protein>
    <submittedName>
        <fullName evidence="2">Uncharacterized protein</fullName>
    </submittedName>
</protein>
<proteinExistence type="predicted"/>
<evidence type="ECO:0000313" key="2">
    <source>
        <dbReference type="EMBL" id="EET09240.1"/>
    </source>
</evidence>
<dbReference type="Proteomes" id="UP000001812">
    <property type="component" value="Chromosome I"/>
</dbReference>
<evidence type="ECO:0000256" key="1">
    <source>
        <dbReference type="SAM" id="MobiDB-lite"/>
    </source>
</evidence>
<sequence>MTALKSPAAPRALARAGPLTERRLERLARDRAEPAAIRASPTRERLRRPE</sequence>
<dbReference type="AlphaFoldDB" id="A0A0E1W7M7"/>